<accession>A0ABS6ERX2</accession>
<dbReference type="Pfam" id="PF18975">
    <property type="entry name" value="DUF5711"/>
    <property type="match status" value="1"/>
</dbReference>
<organism evidence="2 3">
    <name type="scientific">Butyricicoccus intestinisimiae</name>
    <dbReference type="NCBI Taxonomy" id="2841509"/>
    <lineage>
        <taxon>Bacteria</taxon>
        <taxon>Bacillati</taxon>
        <taxon>Bacillota</taxon>
        <taxon>Clostridia</taxon>
        <taxon>Eubacteriales</taxon>
        <taxon>Butyricicoccaceae</taxon>
        <taxon>Butyricicoccus</taxon>
    </lineage>
</organism>
<proteinExistence type="predicted"/>
<evidence type="ECO:0000313" key="3">
    <source>
        <dbReference type="Proteomes" id="UP000783588"/>
    </source>
</evidence>
<keyword evidence="1" id="KW-1133">Transmembrane helix</keyword>
<keyword evidence="3" id="KW-1185">Reference proteome</keyword>
<feature type="transmembrane region" description="Helical" evidence="1">
    <location>
        <begin position="30"/>
        <end position="50"/>
    </location>
</feature>
<sequence length="412" mass="45073">MKKMSLKRREDPLWNSPDPVLRRVHRGRTYIGRLLVLVTLLFVGMNLQLFTPASIGNIRSSLKAASVRSAEDMTVISYPSGSSKSILPFGNGLAVCSDNMLSFEMPGKYSQMETNLSYANPVMRASNQYLLIFDRGAYRFTVTNTLNELYSQTMSSPITNADIAANGNVAIVTDEAGYKSAVRVYNVDNEHLYTWSTNDYYIMSAALSSDGQRLALFCFRQDGLTLTSKLFFADISSDKKPNEGNDGIDMNGSLVLGMKFLGNNTVCTVCDSATYVVSRGGQIKYQKDYSSDDLIAFDLTNDCLALATEAYSQTGRAEVVLINARGTASRKPLYLPEQPDGVSYCDGRLAVTTGETVTFYSKSLKEIDSQTGLTGLSRVYMRSGGSAIALFNSQARVLTIGSPLKDLHASSD</sequence>
<reference evidence="2 3" key="1">
    <citation type="submission" date="2021-06" db="EMBL/GenBank/DDBJ databases">
        <authorList>
            <person name="Sun Q."/>
            <person name="Li D."/>
        </authorList>
    </citation>
    <scope>NUCLEOTIDE SEQUENCE [LARGE SCALE GENOMIC DNA]</scope>
    <source>
        <strain evidence="2 3">MSJd-7</strain>
    </source>
</reference>
<name>A0ABS6ERX2_9FIRM</name>
<evidence type="ECO:0000256" key="1">
    <source>
        <dbReference type="SAM" id="Phobius"/>
    </source>
</evidence>
<keyword evidence="1" id="KW-0812">Transmembrane</keyword>
<keyword evidence="1" id="KW-0472">Membrane</keyword>
<evidence type="ECO:0000313" key="2">
    <source>
        <dbReference type="EMBL" id="MBU5490258.1"/>
    </source>
</evidence>
<dbReference type="InterPro" id="IPR043765">
    <property type="entry name" value="DUF5711"/>
</dbReference>
<dbReference type="Proteomes" id="UP000783588">
    <property type="component" value="Unassembled WGS sequence"/>
</dbReference>
<gene>
    <name evidence="2" type="ORF">KQI75_06420</name>
</gene>
<dbReference type="RefSeq" id="WP_216469890.1">
    <property type="nucleotide sequence ID" value="NZ_JAHLQI010000002.1"/>
</dbReference>
<dbReference type="EMBL" id="JAHLQI010000002">
    <property type="protein sequence ID" value="MBU5490258.1"/>
    <property type="molecule type" value="Genomic_DNA"/>
</dbReference>
<comment type="caution">
    <text evidence="2">The sequence shown here is derived from an EMBL/GenBank/DDBJ whole genome shotgun (WGS) entry which is preliminary data.</text>
</comment>
<protein>
    <submittedName>
        <fullName evidence="2">Uncharacterized protein</fullName>
    </submittedName>
</protein>